<feature type="compositionally biased region" description="Low complexity" evidence="1">
    <location>
        <begin position="40"/>
        <end position="52"/>
    </location>
</feature>
<evidence type="ECO:0000313" key="2">
    <source>
        <dbReference type="EMBL" id="KAF3950984.1"/>
    </source>
</evidence>
<evidence type="ECO:0000313" key="3">
    <source>
        <dbReference type="Proteomes" id="UP000737018"/>
    </source>
</evidence>
<feature type="region of interest" description="Disordered" evidence="1">
    <location>
        <begin position="1"/>
        <end position="78"/>
    </location>
</feature>
<dbReference type="EMBL" id="JRKL02005173">
    <property type="protein sequence ID" value="KAF3950984.1"/>
    <property type="molecule type" value="Genomic_DNA"/>
</dbReference>
<organism evidence="2 3">
    <name type="scientific">Castanea mollissima</name>
    <name type="common">Chinese chestnut</name>
    <dbReference type="NCBI Taxonomy" id="60419"/>
    <lineage>
        <taxon>Eukaryota</taxon>
        <taxon>Viridiplantae</taxon>
        <taxon>Streptophyta</taxon>
        <taxon>Embryophyta</taxon>
        <taxon>Tracheophyta</taxon>
        <taxon>Spermatophyta</taxon>
        <taxon>Magnoliopsida</taxon>
        <taxon>eudicotyledons</taxon>
        <taxon>Gunneridae</taxon>
        <taxon>Pentapetalae</taxon>
        <taxon>rosids</taxon>
        <taxon>fabids</taxon>
        <taxon>Fagales</taxon>
        <taxon>Fagaceae</taxon>
        <taxon>Castanea</taxon>
    </lineage>
</organism>
<sequence length="159" mass="16525">THAARVVGPAPGPAGRGYYHSMEGVPNEVYREQPGNNKTPQQHQQQQQQKQQQPPPPPQRPPMSASPQTVLPPQPPKMVAYTEGFGVMRPGGGGGMGAVEASGGYAPMVAAAYDGATGRQVYYTPYQGVGTAVSGDMRAAGALGQEGNKVVNKVSQASV</sequence>
<accession>A0A8J4VIY5</accession>
<evidence type="ECO:0000256" key="1">
    <source>
        <dbReference type="SAM" id="MobiDB-lite"/>
    </source>
</evidence>
<name>A0A8J4VIY5_9ROSI</name>
<protein>
    <submittedName>
        <fullName evidence="2">Uncharacterized protein</fullName>
    </submittedName>
</protein>
<feature type="non-terminal residue" evidence="2">
    <location>
        <position position="1"/>
    </location>
</feature>
<comment type="caution">
    <text evidence="2">The sequence shown here is derived from an EMBL/GenBank/DDBJ whole genome shotgun (WGS) entry which is preliminary data.</text>
</comment>
<reference evidence="2" key="1">
    <citation type="submission" date="2020-03" db="EMBL/GenBank/DDBJ databases">
        <title>Castanea mollissima Vanexum genome sequencing.</title>
        <authorList>
            <person name="Staton M."/>
        </authorList>
    </citation>
    <scope>NUCLEOTIDE SEQUENCE</scope>
    <source>
        <tissue evidence="2">Leaf</tissue>
    </source>
</reference>
<dbReference type="Proteomes" id="UP000737018">
    <property type="component" value="Unassembled WGS sequence"/>
</dbReference>
<gene>
    <name evidence="2" type="ORF">CMV_023319</name>
</gene>
<dbReference type="AlphaFoldDB" id="A0A8J4VIY5"/>
<dbReference type="OrthoDB" id="1938580at2759"/>
<keyword evidence="3" id="KW-1185">Reference proteome</keyword>
<proteinExistence type="predicted"/>